<evidence type="ECO:0000313" key="2">
    <source>
        <dbReference type="EMBL" id="TKR88483.1"/>
    </source>
</evidence>
<evidence type="ECO:0000256" key="1">
    <source>
        <dbReference type="SAM" id="MobiDB-lite"/>
    </source>
</evidence>
<dbReference type="EMBL" id="AZBU02000003">
    <property type="protein sequence ID" value="TKR88483.1"/>
    <property type="molecule type" value="Genomic_DNA"/>
</dbReference>
<comment type="caution">
    <text evidence="2">The sequence shown here is derived from an EMBL/GenBank/DDBJ whole genome shotgun (WGS) entry which is preliminary data.</text>
</comment>
<accession>A0A4U5NYT6</accession>
<proteinExistence type="predicted"/>
<feature type="compositionally biased region" description="Basic and acidic residues" evidence="1">
    <location>
        <begin position="1"/>
        <end position="10"/>
    </location>
</feature>
<feature type="region of interest" description="Disordered" evidence="1">
    <location>
        <begin position="1"/>
        <end position="95"/>
    </location>
</feature>
<sequence>MAELFSHTDKLAQTLYSPRKEPAEDEAPEALQEASKPVVTPAPKAVKRKRTESEISTYSDAGTPVPKPRKAPKKAAEGVFKTPLPPKPKAAPRKSSSFDIPIEVMAEPPATPSTPMNFPMLLSAPQLEVNNYNQPIEFFDVASWNNQDYKDYLEYIEERQKANFQSVGLGFLRETLPATEDYFYREVLRSGGDLERVESSPVKRGSVDRLEVDVTTTDDVQEKDLIIADPAEKIAKDIVDYLQRPLKIPSIPEGDCQELDEGDLIWNLDDARALAQKHNNPRFAVYCWTS</sequence>
<evidence type="ECO:0000313" key="3">
    <source>
        <dbReference type="Proteomes" id="UP000298663"/>
    </source>
</evidence>
<gene>
    <name evidence="2" type="ORF">L596_012717</name>
</gene>
<organism evidence="2 3">
    <name type="scientific">Steinernema carpocapsae</name>
    <name type="common">Entomopathogenic nematode</name>
    <dbReference type="NCBI Taxonomy" id="34508"/>
    <lineage>
        <taxon>Eukaryota</taxon>
        <taxon>Metazoa</taxon>
        <taxon>Ecdysozoa</taxon>
        <taxon>Nematoda</taxon>
        <taxon>Chromadorea</taxon>
        <taxon>Rhabditida</taxon>
        <taxon>Tylenchina</taxon>
        <taxon>Panagrolaimomorpha</taxon>
        <taxon>Strongyloidoidea</taxon>
        <taxon>Steinernematidae</taxon>
        <taxon>Steinernema</taxon>
    </lineage>
</organism>
<name>A0A4U5NYT6_STECR</name>
<protein>
    <submittedName>
        <fullName evidence="2">Uncharacterized protein</fullName>
    </submittedName>
</protein>
<keyword evidence="3" id="KW-1185">Reference proteome</keyword>
<reference evidence="2 3" key="1">
    <citation type="journal article" date="2015" name="Genome Biol.">
        <title>Comparative genomics of Steinernema reveals deeply conserved gene regulatory networks.</title>
        <authorList>
            <person name="Dillman A.R."/>
            <person name="Macchietto M."/>
            <person name="Porter C.F."/>
            <person name="Rogers A."/>
            <person name="Williams B."/>
            <person name="Antoshechkin I."/>
            <person name="Lee M.M."/>
            <person name="Goodwin Z."/>
            <person name="Lu X."/>
            <person name="Lewis E.E."/>
            <person name="Goodrich-Blair H."/>
            <person name="Stock S.P."/>
            <person name="Adams B.J."/>
            <person name="Sternberg P.W."/>
            <person name="Mortazavi A."/>
        </authorList>
    </citation>
    <scope>NUCLEOTIDE SEQUENCE [LARGE SCALE GENOMIC DNA]</scope>
    <source>
        <strain evidence="2 3">ALL</strain>
    </source>
</reference>
<reference evidence="2 3" key="2">
    <citation type="journal article" date="2019" name="G3 (Bethesda)">
        <title>Hybrid Assembly of the Genome of the Entomopathogenic Nematode Steinernema carpocapsae Identifies the X-Chromosome.</title>
        <authorList>
            <person name="Serra L."/>
            <person name="Macchietto M."/>
            <person name="Macias-Munoz A."/>
            <person name="McGill C.J."/>
            <person name="Rodriguez I.M."/>
            <person name="Rodriguez B."/>
            <person name="Murad R."/>
            <person name="Mortazavi A."/>
        </authorList>
    </citation>
    <scope>NUCLEOTIDE SEQUENCE [LARGE SCALE GENOMIC DNA]</scope>
    <source>
        <strain evidence="2 3">ALL</strain>
    </source>
</reference>
<dbReference type="AlphaFoldDB" id="A0A4U5NYT6"/>
<dbReference type="Proteomes" id="UP000298663">
    <property type="component" value="Unassembled WGS sequence"/>
</dbReference>